<gene>
    <name evidence="2" type="ORF">GD597_03040</name>
</gene>
<comment type="caution">
    <text evidence="2">The sequence shown here is derived from an EMBL/GenBank/DDBJ whole genome shotgun (WGS) entry which is preliminary data.</text>
</comment>
<sequence>MPNKEKTLSPQESLALIQSMIESTRHSMSDKSQYFLLWGWAVMIGCMLQYFLKVIINYPQHYYAWFITFVALAIQLILSIKEKKNERVKTFIGAAHMYLWTALGLSFFALGFIFSKLGWQYCYPFYIILYGVGTYVSGSLIKFKPLIIGGMLTFPIAIATPYFNFDTQILMLALAILVSYIIPGHLLRKQYRK</sequence>
<feature type="transmembrane region" description="Helical" evidence="1">
    <location>
        <begin position="146"/>
        <end position="163"/>
    </location>
</feature>
<evidence type="ECO:0000256" key="1">
    <source>
        <dbReference type="SAM" id="Phobius"/>
    </source>
</evidence>
<keyword evidence="3" id="KW-1185">Reference proteome</keyword>
<keyword evidence="1" id="KW-0472">Membrane</keyword>
<keyword evidence="1" id="KW-0812">Transmembrane</keyword>
<feature type="transmembrane region" description="Helical" evidence="1">
    <location>
        <begin position="62"/>
        <end position="80"/>
    </location>
</feature>
<evidence type="ECO:0000313" key="2">
    <source>
        <dbReference type="EMBL" id="NNV54420.1"/>
    </source>
</evidence>
<reference evidence="2" key="1">
    <citation type="submission" date="2019-10" db="EMBL/GenBank/DDBJ databases">
        <title>Draft genome sequence of Panacibacter sp. KCS-6.</title>
        <authorList>
            <person name="Yim K.J."/>
        </authorList>
    </citation>
    <scope>NUCLEOTIDE SEQUENCE</scope>
    <source>
        <strain evidence="2">KCS-6</strain>
    </source>
</reference>
<keyword evidence="1" id="KW-1133">Transmembrane helix</keyword>
<name>A0A8J8FAD4_9BACT</name>
<feature type="transmembrane region" description="Helical" evidence="1">
    <location>
        <begin position="35"/>
        <end position="56"/>
    </location>
</feature>
<accession>A0A8J8FAD4</accession>
<evidence type="ECO:0008006" key="4">
    <source>
        <dbReference type="Google" id="ProtNLM"/>
    </source>
</evidence>
<organism evidence="2 3">
    <name type="scientific">Limnovirga soli</name>
    <dbReference type="NCBI Taxonomy" id="2656915"/>
    <lineage>
        <taxon>Bacteria</taxon>
        <taxon>Pseudomonadati</taxon>
        <taxon>Bacteroidota</taxon>
        <taxon>Chitinophagia</taxon>
        <taxon>Chitinophagales</taxon>
        <taxon>Chitinophagaceae</taxon>
        <taxon>Limnovirga</taxon>
    </lineage>
</organism>
<dbReference type="AlphaFoldDB" id="A0A8J8FAD4"/>
<dbReference type="EMBL" id="WHPF01000002">
    <property type="protein sequence ID" value="NNV54420.1"/>
    <property type="molecule type" value="Genomic_DNA"/>
</dbReference>
<feature type="transmembrane region" description="Helical" evidence="1">
    <location>
        <begin position="169"/>
        <end position="187"/>
    </location>
</feature>
<evidence type="ECO:0000313" key="3">
    <source>
        <dbReference type="Proteomes" id="UP000598971"/>
    </source>
</evidence>
<proteinExistence type="predicted"/>
<feature type="transmembrane region" description="Helical" evidence="1">
    <location>
        <begin position="92"/>
        <end position="117"/>
    </location>
</feature>
<dbReference type="Proteomes" id="UP000598971">
    <property type="component" value="Unassembled WGS sequence"/>
</dbReference>
<dbReference type="RefSeq" id="WP_171606343.1">
    <property type="nucleotide sequence ID" value="NZ_WHPF01000002.1"/>
</dbReference>
<protein>
    <recommendedName>
        <fullName evidence="4">DUF2157 domain-containing protein</fullName>
    </recommendedName>
</protein>
<feature type="transmembrane region" description="Helical" evidence="1">
    <location>
        <begin position="123"/>
        <end position="141"/>
    </location>
</feature>